<evidence type="ECO:0000256" key="2">
    <source>
        <dbReference type="ARBA" id="ARBA00012417"/>
    </source>
</evidence>
<evidence type="ECO:0000256" key="11">
    <source>
        <dbReference type="ARBA" id="ARBA00049244"/>
    </source>
</evidence>
<dbReference type="NCBIfam" id="NF004046">
    <property type="entry name" value="PRK05563.1"/>
    <property type="match status" value="1"/>
</dbReference>
<dbReference type="Gene3D" id="1.20.272.10">
    <property type="match status" value="1"/>
</dbReference>
<dbReference type="SMART" id="SM00382">
    <property type="entry name" value="AAA"/>
    <property type="match status" value="1"/>
</dbReference>
<dbReference type="GO" id="GO:0009360">
    <property type="term" value="C:DNA polymerase III complex"/>
    <property type="evidence" value="ECO:0007669"/>
    <property type="project" value="InterPro"/>
</dbReference>
<evidence type="ECO:0000256" key="12">
    <source>
        <dbReference type="SAM" id="MobiDB-lite"/>
    </source>
</evidence>
<keyword evidence="9" id="KW-0067">ATP-binding</keyword>
<dbReference type="InterPro" id="IPR012763">
    <property type="entry name" value="DNA_pol_III_sug/sutau_N"/>
</dbReference>
<dbReference type="PANTHER" id="PTHR11669">
    <property type="entry name" value="REPLICATION FACTOR C / DNA POLYMERASE III GAMMA-TAU SUBUNIT"/>
    <property type="match status" value="1"/>
</dbReference>
<evidence type="ECO:0000256" key="1">
    <source>
        <dbReference type="ARBA" id="ARBA00006360"/>
    </source>
</evidence>
<keyword evidence="10" id="KW-0239">DNA-directed DNA polymerase</keyword>
<evidence type="ECO:0000256" key="8">
    <source>
        <dbReference type="ARBA" id="ARBA00022833"/>
    </source>
</evidence>
<evidence type="ECO:0000256" key="7">
    <source>
        <dbReference type="ARBA" id="ARBA00022741"/>
    </source>
</evidence>
<dbReference type="InterPro" id="IPR001270">
    <property type="entry name" value="ClpA/B"/>
</dbReference>
<evidence type="ECO:0000256" key="4">
    <source>
        <dbReference type="ARBA" id="ARBA00022695"/>
    </source>
</evidence>
<accession>A0A2L2XEF5</accession>
<keyword evidence="4" id="KW-0548">Nucleotidyltransferase</keyword>
<organism evidence="14 15">
    <name type="scientific">Desulfocucumis palustris</name>
    <dbReference type="NCBI Taxonomy" id="1898651"/>
    <lineage>
        <taxon>Bacteria</taxon>
        <taxon>Bacillati</taxon>
        <taxon>Bacillota</taxon>
        <taxon>Clostridia</taxon>
        <taxon>Eubacteriales</taxon>
        <taxon>Desulfocucumaceae</taxon>
        <taxon>Desulfocucumis</taxon>
    </lineage>
</organism>
<gene>
    <name evidence="14" type="ORF">DCCM_3496</name>
</gene>
<dbReference type="CDD" id="cd00009">
    <property type="entry name" value="AAA"/>
    <property type="match status" value="1"/>
</dbReference>
<dbReference type="PRINTS" id="PR00300">
    <property type="entry name" value="CLPPROTEASEA"/>
</dbReference>
<evidence type="ECO:0000313" key="14">
    <source>
        <dbReference type="EMBL" id="GBF34384.1"/>
    </source>
</evidence>
<dbReference type="Pfam" id="PF22608">
    <property type="entry name" value="DNAX_ATPase_lid"/>
    <property type="match status" value="1"/>
</dbReference>
<dbReference type="EMBL" id="BFAV01000140">
    <property type="protein sequence ID" value="GBF34384.1"/>
    <property type="molecule type" value="Genomic_DNA"/>
</dbReference>
<sequence length="610" mass="66200">MAYMALYRQWRPRTFQEVAGQEHIVRTLQNALKSGRVTHAYLFCGPRGTGKTTTAKILAKALNCLDPREAEPCGGCSNCLEIQAGTSMDVIEIDAASNRGIDEVRELRENIRFSPTTGNKRVYIIDEVHMLTDPAFNALLKTLEEPPGHAVFILATTEPHRVPLTILSRCQRFDFHRISPPVMAQRLKEVARGSGIEIEQEALELIVKAADGGLRDGLGMLDQAGSLGSGRVGAEDIHRMLGTVRRDVLEKLKDLIMAGKAGDCLVLLGDIFQRGLDLRLFVREFASHVRALMLTNLSSGMEQPDSGGGPELGKLLEVLDILTGVEQEMKWSSQPGVLLEVALVRCARVYLYGETGHRQEDLRELSARVAELEALLPGLGPGGGERGGYPLPDPPETVKAPAPATVPGEGGVPAVKDKTSGPGRDVGDAGNSGVRPKSSDRGQQAPVVKKKSGGSRTAEEQSVLQAVQKPGEAPGQAAQLLGKIAERWENIMDSVHRSKNCGNIYSYLTGGAGAWPATVAGKVLTVAFWEKDPYSFLAANNMENKDNKDMFTKILKSVCREDLEVRFVISKEEPPAGKQEKTEEDISHDEAAGLFQGEGQEILEDNPFDE</sequence>
<dbReference type="SUPFAM" id="SSF48019">
    <property type="entry name" value="post-AAA+ oligomerization domain-like"/>
    <property type="match status" value="1"/>
</dbReference>
<dbReference type="GO" id="GO:0003887">
    <property type="term" value="F:DNA-directed DNA polymerase activity"/>
    <property type="evidence" value="ECO:0007669"/>
    <property type="project" value="UniProtKB-KW"/>
</dbReference>
<dbReference type="InterPro" id="IPR008921">
    <property type="entry name" value="DNA_pol3_clamp-load_cplx_C"/>
</dbReference>
<dbReference type="InterPro" id="IPR045085">
    <property type="entry name" value="HLD_clamp_pol_III_gamma_tau"/>
</dbReference>
<keyword evidence="8" id="KW-0862">Zinc</keyword>
<feature type="region of interest" description="Disordered" evidence="12">
    <location>
        <begin position="570"/>
        <end position="610"/>
    </location>
</feature>
<name>A0A2L2XEF5_9FIRM</name>
<dbReference type="SUPFAM" id="SSF52540">
    <property type="entry name" value="P-loop containing nucleoside triphosphate hydrolases"/>
    <property type="match status" value="1"/>
</dbReference>
<dbReference type="GO" id="GO:0003677">
    <property type="term" value="F:DNA binding"/>
    <property type="evidence" value="ECO:0007669"/>
    <property type="project" value="InterPro"/>
</dbReference>
<dbReference type="Pfam" id="PF13177">
    <property type="entry name" value="DNA_pol3_delta2"/>
    <property type="match status" value="1"/>
</dbReference>
<dbReference type="GO" id="GO:0005524">
    <property type="term" value="F:ATP binding"/>
    <property type="evidence" value="ECO:0007669"/>
    <property type="project" value="UniProtKB-KW"/>
</dbReference>
<dbReference type="Gene3D" id="1.10.8.60">
    <property type="match status" value="1"/>
</dbReference>
<keyword evidence="5" id="KW-0235">DNA replication</keyword>
<evidence type="ECO:0000313" key="15">
    <source>
        <dbReference type="Proteomes" id="UP000239549"/>
    </source>
</evidence>
<dbReference type="GO" id="GO:0046872">
    <property type="term" value="F:metal ion binding"/>
    <property type="evidence" value="ECO:0007669"/>
    <property type="project" value="UniProtKB-KW"/>
</dbReference>
<feature type="compositionally biased region" description="Acidic residues" evidence="12">
    <location>
        <begin position="601"/>
        <end position="610"/>
    </location>
</feature>
<evidence type="ECO:0000256" key="5">
    <source>
        <dbReference type="ARBA" id="ARBA00022705"/>
    </source>
</evidence>
<feature type="compositionally biased region" description="Basic and acidic residues" evidence="12">
    <location>
        <begin position="570"/>
        <end position="591"/>
    </location>
</feature>
<reference evidence="15" key="1">
    <citation type="submission" date="2018-02" db="EMBL/GenBank/DDBJ databases">
        <title>Genome sequence of Desulfocucumis palustris strain NAW-5.</title>
        <authorList>
            <person name="Watanabe M."/>
            <person name="Kojima H."/>
            <person name="Fukui M."/>
        </authorList>
    </citation>
    <scope>NUCLEOTIDE SEQUENCE [LARGE SCALE GENOMIC DNA]</scope>
    <source>
        <strain evidence="15">NAW-5</strain>
    </source>
</reference>
<dbReference type="AlphaFoldDB" id="A0A2L2XEF5"/>
<comment type="catalytic activity">
    <reaction evidence="11">
        <text>DNA(n) + a 2'-deoxyribonucleoside 5'-triphosphate = DNA(n+1) + diphosphate</text>
        <dbReference type="Rhea" id="RHEA:22508"/>
        <dbReference type="Rhea" id="RHEA-COMP:17339"/>
        <dbReference type="Rhea" id="RHEA-COMP:17340"/>
        <dbReference type="ChEBI" id="CHEBI:33019"/>
        <dbReference type="ChEBI" id="CHEBI:61560"/>
        <dbReference type="ChEBI" id="CHEBI:173112"/>
        <dbReference type="EC" id="2.7.7.7"/>
    </reaction>
</comment>
<dbReference type="OrthoDB" id="9810148at2"/>
<feature type="region of interest" description="Disordered" evidence="12">
    <location>
        <begin position="376"/>
        <end position="474"/>
    </location>
</feature>
<keyword evidence="6" id="KW-0479">Metal-binding</keyword>
<dbReference type="InterPro" id="IPR022754">
    <property type="entry name" value="DNA_pol_III_gamma-3"/>
</dbReference>
<evidence type="ECO:0000256" key="3">
    <source>
        <dbReference type="ARBA" id="ARBA00022679"/>
    </source>
</evidence>
<comment type="caution">
    <text evidence="14">The sequence shown here is derived from an EMBL/GenBank/DDBJ whole genome shotgun (WGS) entry which is preliminary data.</text>
</comment>
<dbReference type="InterPro" id="IPR027417">
    <property type="entry name" value="P-loop_NTPase"/>
</dbReference>
<proteinExistence type="inferred from homology"/>
<dbReference type="EC" id="2.7.7.7" evidence="2"/>
<evidence type="ECO:0000256" key="10">
    <source>
        <dbReference type="ARBA" id="ARBA00022932"/>
    </source>
</evidence>
<keyword evidence="15" id="KW-1185">Reference proteome</keyword>
<dbReference type="NCBIfam" id="TIGR02397">
    <property type="entry name" value="dnaX_nterm"/>
    <property type="match status" value="1"/>
</dbReference>
<dbReference type="Proteomes" id="UP000239549">
    <property type="component" value="Unassembled WGS sequence"/>
</dbReference>
<protein>
    <recommendedName>
        <fullName evidence="2">DNA-directed DNA polymerase</fullName>
        <ecNumber evidence="2">2.7.7.7</ecNumber>
    </recommendedName>
</protein>
<evidence type="ECO:0000256" key="9">
    <source>
        <dbReference type="ARBA" id="ARBA00022840"/>
    </source>
</evidence>
<dbReference type="RefSeq" id="WP_104372658.1">
    <property type="nucleotide sequence ID" value="NZ_BFAV01000140.1"/>
</dbReference>
<keyword evidence="7" id="KW-0547">Nucleotide-binding</keyword>
<dbReference type="InterPro" id="IPR003593">
    <property type="entry name" value="AAA+_ATPase"/>
</dbReference>
<keyword evidence="3" id="KW-0808">Transferase</keyword>
<dbReference type="GO" id="GO:0006261">
    <property type="term" value="P:DNA-templated DNA replication"/>
    <property type="evidence" value="ECO:0007669"/>
    <property type="project" value="TreeGrafter"/>
</dbReference>
<dbReference type="Pfam" id="PF12169">
    <property type="entry name" value="DNA_pol3_gamma3"/>
    <property type="match status" value="1"/>
</dbReference>
<dbReference type="InterPro" id="IPR050238">
    <property type="entry name" value="DNA_Rep/Repair_Clamp_Loader"/>
</dbReference>
<feature type="domain" description="AAA+ ATPase" evidence="13">
    <location>
        <begin position="37"/>
        <end position="179"/>
    </location>
</feature>
<evidence type="ECO:0000256" key="6">
    <source>
        <dbReference type="ARBA" id="ARBA00022723"/>
    </source>
</evidence>
<evidence type="ECO:0000259" key="13">
    <source>
        <dbReference type="SMART" id="SM00382"/>
    </source>
</evidence>
<dbReference type="CDD" id="cd18137">
    <property type="entry name" value="HLD_clamp_pol_III_gamma_tau"/>
    <property type="match status" value="1"/>
</dbReference>
<dbReference type="FunFam" id="3.40.50.300:FF:000014">
    <property type="entry name" value="DNA polymerase III subunit gamma/tau"/>
    <property type="match status" value="1"/>
</dbReference>
<dbReference type="PANTHER" id="PTHR11669:SF0">
    <property type="entry name" value="PROTEIN STICHEL-LIKE 2"/>
    <property type="match status" value="1"/>
</dbReference>
<dbReference type="Gene3D" id="3.40.50.300">
    <property type="entry name" value="P-loop containing nucleotide triphosphate hydrolases"/>
    <property type="match status" value="1"/>
</dbReference>
<comment type="similarity">
    <text evidence="1">Belongs to the DnaX/STICHEL family.</text>
</comment>